<dbReference type="KEGG" id="nid:NPIRD3C_1999"/>
<proteinExistence type="predicted"/>
<accession>A0A0C5BY20</accession>
<keyword evidence="4" id="KW-1185">Reference proteome</keyword>
<dbReference type="AlphaFoldDB" id="A0A0C5BY20"/>
<evidence type="ECO:0000256" key="2">
    <source>
        <dbReference type="SAM" id="Phobius"/>
    </source>
</evidence>
<protein>
    <submittedName>
        <fullName evidence="3">Uncharacterized protein</fullName>
    </submittedName>
</protein>
<feature type="region of interest" description="Disordered" evidence="1">
    <location>
        <begin position="383"/>
        <end position="407"/>
    </location>
</feature>
<keyword evidence="2" id="KW-0472">Membrane</keyword>
<keyword evidence="2" id="KW-0812">Transmembrane</keyword>
<organism evidence="3 4">
    <name type="scientific">Nitrosopumilus piranensis</name>
    <dbReference type="NCBI Taxonomy" id="1582439"/>
    <lineage>
        <taxon>Archaea</taxon>
        <taxon>Nitrososphaerota</taxon>
        <taxon>Nitrososphaeria</taxon>
        <taxon>Nitrosopumilales</taxon>
        <taxon>Nitrosopumilaceae</taxon>
        <taxon>Nitrosopumilus</taxon>
    </lineage>
</organism>
<evidence type="ECO:0000256" key="1">
    <source>
        <dbReference type="SAM" id="MobiDB-lite"/>
    </source>
</evidence>
<feature type="compositionally biased region" description="Acidic residues" evidence="1">
    <location>
        <begin position="398"/>
        <end position="407"/>
    </location>
</feature>
<evidence type="ECO:0000313" key="4">
    <source>
        <dbReference type="Proteomes" id="UP000032027"/>
    </source>
</evidence>
<sequence>MLQSHQFGLTLIIFSVFIVATIDNTTAQTPDDFSIQLKLIPSTVESGTTQQVVGYVGVIDKNGILAKPSDQVKINLESDNPLVASVPESITLSENTSYQKFQIDTGKTGIAKITAKLNDQMVSKDFRVGETVGNIPSDSKLHILLPTDQIHVNGEMPLSVFFTKDEIPLEVPKDIPISFEYENELLKLQQKKITIEKGTVYGINTITALEETGTAFIRASAQDKKFDVVNNVKVSSVNPSSIKTYVYPDRIAQETERNIEIFVTLRDSEGFPAIATENVPLDIISDNTALSIAIDEAMKNNRPMIKKGEFGYHLTPEYIFPNKPHNYTISVSSSDYGLDSQIFDIVIPLSADDPKAEDKILRLFIPPELPRGAKSIMAYQITAIEDDDDDPPGQRDLNDDEDEDDEEITVRTIDDLSELDEDDEQLGPDNLFPVQADTNYSIMKSALETSSDNLRVTSSNTKIVKIEDSGEIVDNYILPHSSYGKAVISTGQQTGEVTISTSLKGLAVGSTTVKVVNPVEPIDTKIFSPTGQTLVFDRTGKVELFVLPIDPRDRPTNSETGLKYILLPINEIVTVAPQKNFANITLLSKDLAKSNQTEITVTPIGVGSDSNLESTSSFDMISSSSKLNISMPFEKISADKQQIPLVISLTDSFGNPITLSENIEISVESSGNNIVETPNQVTLTAGESFVEALFTVVGNMGETEIIINSNVFESASTAIIVGEDDAFEKRLSIFVDYPLEPLMINLPSEITINIDDEDLNAVDSARVRLIPQEGSAVFPTSVRTDEDGKVSVLFTPGTSPKSTLTIQATKDGYLDDEDVAEFSTISDGSMEGEDLSLVFMLGVSIIIVVVVIIAIIIMRKKRQPEEEYEEYEEEI</sequence>
<evidence type="ECO:0000313" key="3">
    <source>
        <dbReference type="EMBL" id="AJM93209.1"/>
    </source>
</evidence>
<dbReference type="HOGENOM" id="CLU_331683_0_0_2"/>
<dbReference type="PATRIC" id="fig|1582439.9.peg.2066"/>
<reference evidence="3 4" key="3">
    <citation type="journal article" date="2019" name="Int. J. Syst. Evol. Microbiol.">
        <title>Nitrosopumilus adriaticus sp. nov. and Nitrosopumilus piranensis sp. nov., two ammonia-oxidizing archaea from the Adriatic Sea and members of the class Nitrososphaeria.</title>
        <authorList>
            <person name="Bayer B."/>
            <person name="Vojvoda J."/>
            <person name="Reinthaler T."/>
            <person name="Reyes C."/>
            <person name="Pinto M."/>
            <person name="Herndl G.J."/>
        </authorList>
    </citation>
    <scope>NUCLEOTIDE SEQUENCE [LARGE SCALE GENOMIC DNA]</scope>
    <source>
        <strain evidence="3 4">D3C</strain>
    </source>
</reference>
<reference evidence="4" key="1">
    <citation type="submission" date="2015-02" db="EMBL/GenBank/DDBJ databases">
        <title>Characterization of two novel Thaumarchaeota isolated from the Northern Adriatic Sea.</title>
        <authorList>
            <person name="Bayer B."/>
            <person name="Vojvoda J."/>
            <person name="Offre P."/>
            <person name="Srivastava A."/>
            <person name="Elisabeth N."/>
            <person name="Garcia J.A.L."/>
            <person name="Schleper C."/>
            <person name="Herndl G.J."/>
        </authorList>
    </citation>
    <scope>NUCLEOTIDE SEQUENCE [LARGE SCALE GENOMIC DNA]</scope>
    <source>
        <strain evidence="4">D3C</strain>
    </source>
</reference>
<feature type="transmembrane region" description="Helical" evidence="2">
    <location>
        <begin position="835"/>
        <end position="857"/>
    </location>
</feature>
<reference evidence="3 4" key="2">
    <citation type="journal article" date="2016" name="ISME J.">
        <title>Physiological and genomic characterization of two novel marine thaumarchaeal strains indicates niche differentiation.</title>
        <authorList>
            <person name="Bayer B."/>
            <person name="Vojvoda J."/>
            <person name="Offre P."/>
            <person name="Alves R.J."/>
            <person name="Elisabeth N.H."/>
            <person name="Garcia J.A."/>
            <person name="Volland J.M."/>
            <person name="Srivastava A."/>
            <person name="Schleper C."/>
            <person name="Herndl G.J."/>
        </authorList>
    </citation>
    <scope>NUCLEOTIDE SEQUENCE [LARGE SCALE GENOMIC DNA]</scope>
    <source>
        <strain evidence="3 4">D3C</strain>
    </source>
</reference>
<gene>
    <name evidence="3" type="ORF">NPIRD3C_1999</name>
</gene>
<dbReference type="Proteomes" id="UP000032027">
    <property type="component" value="Chromosome"/>
</dbReference>
<dbReference type="STRING" id="1582439.NPIRD3C_1999"/>
<keyword evidence="2" id="KW-1133">Transmembrane helix</keyword>
<name>A0A0C5BY20_9ARCH</name>
<dbReference type="EMBL" id="CP010868">
    <property type="protein sequence ID" value="AJM93209.1"/>
    <property type="molecule type" value="Genomic_DNA"/>
</dbReference>